<dbReference type="InterPro" id="IPR043968">
    <property type="entry name" value="SGNH"/>
</dbReference>
<dbReference type="InterPro" id="IPR002656">
    <property type="entry name" value="Acyl_transf_3_dom"/>
</dbReference>
<feature type="transmembrane region" description="Helical" evidence="1">
    <location>
        <begin position="146"/>
        <end position="166"/>
    </location>
</feature>
<feature type="transmembrane region" description="Helical" evidence="1">
    <location>
        <begin position="359"/>
        <end position="378"/>
    </location>
</feature>
<feature type="transmembrane region" description="Helical" evidence="1">
    <location>
        <begin position="42"/>
        <end position="60"/>
    </location>
</feature>
<keyword evidence="1" id="KW-1133">Transmembrane helix</keyword>
<dbReference type="STRING" id="399736.SAMN04489720_2636"/>
<feature type="transmembrane region" description="Helical" evidence="1">
    <location>
        <begin position="260"/>
        <end position="282"/>
    </location>
</feature>
<keyword evidence="4" id="KW-0012">Acyltransferase</keyword>
<feature type="transmembrane region" description="Helical" evidence="1">
    <location>
        <begin position="328"/>
        <end position="352"/>
    </location>
</feature>
<feature type="domain" description="Acyltransferase 3" evidence="2">
    <location>
        <begin position="14"/>
        <end position="340"/>
    </location>
</feature>
<feature type="transmembrane region" description="Helical" evidence="1">
    <location>
        <begin position="173"/>
        <end position="191"/>
    </location>
</feature>
<dbReference type="EMBL" id="LT629695">
    <property type="protein sequence ID" value="SDH86184.1"/>
    <property type="molecule type" value="Genomic_DNA"/>
</dbReference>
<name>A0A1G8FVK5_9MICO</name>
<feature type="transmembrane region" description="Helical" evidence="1">
    <location>
        <begin position="289"/>
        <end position="308"/>
    </location>
</feature>
<feature type="domain" description="SGNH" evidence="3">
    <location>
        <begin position="432"/>
        <end position="659"/>
    </location>
</feature>
<evidence type="ECO:0000313" key="4">
    <source>
        <dbReference type="EMBL" id="SDH86184.1"/>
    </source>
</evidence>
<keyword evidence="1" id="KW-0472">Membrane</keyword>
<dbReference type="GO" id="GO:0016787">
    <property type="term" value="F:hydrolase activity"/>
    <property type="evidence" value="ECO:0007669"/>
    <property type="project" value="UniProtKB-KW"/>
</dbReference>
<feature type="transmembrane region" description="Helical" evidence="1">
    <location>
        <begin position="234"/>
        <end position="254"/>
    </location>
</feature>
<dbReference type="Pfam" id="PF01757">
    <property type="entry name" value="Acyl_transf_3"/>
    <property type="match status" value="1"/>
</dbReference>
<dbReference type="PANTHER" id="PTHR23028">
    <property type="entry name" value="ACETYLTRANSFERASE"/>
    <property type="match status" value="1"/>
</dbReference>
<accession>A0A1G8FVK5</accession>
<feature type="transmembrane region" description="Helical" evidence="1">
    <location>
        <begin position="81"/>
        <end position="98"/>
    </location>
</feature>
<feature type="transmembrane region" description="Helical" evidence="1">
    <location>
        <begin position="211"/>
        <end position="227"/>
    </location>
</feature>
<evidence type="ECO:0000259" key="3">
    <source>
        <dbReference type="Pfam" id="PF19040"/>
    </source>
</evidence>
<dbReference type="Proteomes" id="UP000198822">
    <property type="component" value="Chromosome I"/>
</dbReference>
<organism evidence="4 5">
    <name type="scientific">Agrococcus jejuensis</name>
    <dbReference type="NCBI Taxonomy" id="399736"/>
    <lineage>
        <taxon>Bacteria</taxon>
        <taxon>Bacillati</taxon>
        <taxon>Actinomycetota</taxon>
        <taxon>Actinomycetes</taxon>
        <taxon>Micrococcales</taxon>
        <taxon>Microbacteriaceae</taxon>
        <taxon>Agrococcus</taxon>
    </lineage>
</organism>
<dbReference type="GO" id="GO:0009103">
    <property type="term" value="P:lipopolysaccharide biosynthetic process"/>
    <property type="evidence" value="ECO:0007669"/>
    <property type="project" value="TreeGrafter"/>
</dbReference>
<dbReference type="Pfam" id="PF19040">
    <property type="entry name" value="SGNH"/>
    <property type="match status" value="1"/>
</dbReference>
<evidence type="ECO:0000259" key="2">
    <source>
        <dbReference type="Pfam" id="PF01757"/>
    </source>
</evidence>
<proteinExistence type="predicted"/>
<reference evidence="5" key="1">
    <citation type="submission" date="2016-10" db="EMBL/GenBank/DDBJ databases">
        <authorList>
            <person name="Varghese N."/>
            <person name="Submissions S."/>
        </authorList>
    </citation>
    <scope>NUCLEOTIDE SEQUENCE [LARGE SCALE GENOMIC DNA]</scope>
    <source>
        <strain evidence="5">DSM 22002</strain>
    </source>
</reference>
<dbReference type="GO" id="GO:0016020">
    <property type="term" value="C:membrane"/>
    <property type="evidence" value="ECO:0007669"/>
    <property type="project" value="TreeGrafter"/>
</dbReference>
<keyword evidence="5" id="KW-1185">Reference proteome</keyword>
<gene>
    <name evidence="4" type="ORF">SAMN04489720_2636</name>
</gene>
<dbReference type="OrthoDB" id="3404679at2"/>
<dbReference type="GO" id="GO:0016747">
    <property type="term" value="F:acyltransferase activity, transferring groups other than amino-acyl groups"/>
    <property type="evidence" value="ECO:0007669"/>
    <property type="project" value="InterPro"/>
</dbReference>
<keyword evidence="1" id="KW-0812">Transmembrane</keyword>
<keyword evidence="4" id="KW-0808">Transferase</keyword>
<dbReference type="AlphaFoldDB" id="A0A1G8FVK5"/>
<keyword evidence="4" id="KW-0378">Hydrolase</keyword>
<evidence type="ECO:0000256" key="1">
    <source>
        <dbReference type="SAM" id="Phobius"/>
    </source>
</evidence>
<evidence type="ECO:0000313" key="5">
    <source>
        <dbReference type="Proteomes" id="UP000198822"/>
    </source>
</evidence>
<protein>
    <submittedName>
        <fullName evidence="4">Peptidoglycan/LPS O-acetylase OafA/YrhL, contains acyltransferase and SGNH-hydrolase domains</fullName>
    </submittedName>
</protein>
<sequence length="668" mass="67869">MASQQPSPRIRRPDVEGMRAVASLLVAIYHVWPGRVSGGVDVFFVVAGFLLVPPLVAAIADRGPRAAASTVRRAIVRQLPLAGLVLGVVTLAVLTLWPPHLRRGVLLDVLSAATWTINWRLVDRSTDYLAQTATASPVQHLWATSVQLQATIALVLVVLAAALVGARAGARRRVLAAVGCVGLASFAWAQVHVALEPDAAYFDTAARLWEPAVGALAGLLAPSLRLASVARTALAGAGIALVLGAGALSTLGAYPGAIALVPVAGAVAVLVAGAAGAPTVVARALGWRPLVVLGGLSWGLYLWSWPLLVAYRLMAPDRASATPLVDGLLLVAGGVALAWLSQHVLHGLDLLARWRPSRLLAPVAAAATLVAVVTVGAASPASAHVARIDSPAAAQAAIDATLAGASFAGTEAIGSASQAPEWVVDDCLDAGPDRADRCVYGPADATLDVAVVGDSQAISWMPALRLGLPDARIQVLTMGSCAFSTVTTDVPDIARDACAAHGDWATERLLADPPDLVVVANGLRSERLVDADGVVPAGAGPIAAAAGTAERLAPLADAGARILWLDAPPPFASLAACATPHALESATARCTVDGTALDARVDALAAASATLPGTTFVDARDWLCADDSAVCPATIDGMLVTADGSHLSWMASQALAPLVGAAARDALA</sequence>
<dbReference type="InterPro" id="IPR050879">
    <property type="entry name" value="Acyltransferase_3"/>
</dbReference>
<dbReference type="PANTHER" id="PTHR23028:SF53">
    <property type="entry name" value="ACYL_TRANSF_3 DOMAIN-CONTAINING PROTEIN"/>
    <property type="match status" value="1"/>
</dbReference>
<dbReference type="RefSeq" id="WP_092505692.1">
    <property type="nucleotide sequence ID" value="NZ_LT629695.1"/>
</dbReference>
<dbReference type="SUPFAM" id="SSF52266">
    <property type="entry name" value="SGNH hydrolase"/>
    <property type="match status" value="1"/>
</dbReference>